<evidence type="ECO:0000313" key="10">
    <source>
        <dbReference type="EMBL" id="GGO03458.1"/>
    </source>
</evidence>
<reference evidence="11" key="1">
    <citation type="journal article" date="2019" name="Int. J. Syst. Evol. Microbiol.">
        <title>The Global Catalogue of Microorganisms (GCM) 10K type strain sequencing project: providing services to taxonomists for standard genome sequencing and annotation.</title>
        <authorList>
            <consortium name="The Broad Institute Genomics Platform"/>
            <consortium name="The Broad Institute Genome Sequencing Center for Infectious Disease"/>
            <person name="Wu L."/>
            <person name="Ma J."/>
        </authorList>
    </citation>
    <scope>NUCLEOTIDE SEQUENCE [LARGE SCALE GENOMIC DNA]</scope>
    <source>
        <strain evidence="11">CGMCC 1.6964</strain>
    </source>
</reference>
<feature type="transmembrane region" description="Helical" evidence="8">
    <location>
        <begin position="220"/>
        <end position="241"/>
    </location>
</feature>
<dbReference type="PANTHER" id="PTHR42929">
    <property type="entry name" value="INNER MEMBRANE ABC TRANSPORTER PERMEASE PROTEIN YDCU-RELATED-RELATED"/>
    <property type="match status" value="1"/>
</dbReference>
<feature type="transmembrane region" description="Helical" evidence="8">
    <location>
        <begin position="165"/>
        <end position="189"/>
    </location>
</feature>
<dbReference type="InterPro" id="IPR000515">
    <property type="entry name" value="MetI-like"/>
</dbReference>
<keyword evidence="4" id="KW-1003">Cell membrane</keyword>
<dbReference type="SUPFAM" id="SSF161098">
    <property type="entry name" value="MetI-like"/>
    <property type="match status" value="1"/>
</dbReference>
<keyword evidence="5 8" id="KW-0812">Transmembrane</keyword>
<comment type="similarity">
    <text evidence="2">Belongs to the binding-protein-dependent transport system permease family. CysTW subfamily.</text>
</comment>
<dbReference type="CDD" id="cd06261">
    <property type="entry name" value="TM_PBP2"/>
    <property type="match status" value="1"/>
</dbReference>
<dbReference type="InterPro" id="IPR035906">
    <property type="entry name" value="MetI-like_sf"/>
</dbReference>
<evidence type="ECO:0000256" key="3">
    <source>
        <dbReference type="ARBA" id="ARBA00022448"/>
    </source>
</evidence>
<dbReference type="PANTHER" id="PTHR42929:SF1">
    <property type="entry name" value="INNER MEMBRANE ABC TRANSPORTER PERMEASE PROTEIN YDCU-RELATED"/>
    <property type="match status" value="1"/>
</dbReference>
<accession>A0ABQ2L716</accession>
<name>A0ABQ2L716_9BACL</name>
<keyword evidence="7 8" id="KW-0472">Membrane</keyword>
<feature type="transmembrane region" description="Helical" evidence="8">
    <location>
        <begin position="26"/>
        <end position="48"/>
    </location>
</feature>
<evidence type="ECO:0000256" key="5">
    <source>
        <dbReference type="ARBA" id="ARBA00022692"/>
    </source>
</evidence>
<evidence type="ECO:0000256" key="4">
    <source>
        <dbReference type="ARBA" id="ARBA00022475"/>
    </source>
</evidence>
<gene>
    <name evidence="10" type="primary">potB</name>
    <name evidence="10" type="ORF">GCM10010969_27760</name>
</gene>
<dbReference type="PROSITE" id="PS50928">
    <property type="entry name" value="ABC_TM1"/>
    <property type="match status" value="1"/>
</dbReference>
<keyword evidence="3 8" id="KW-0813">Transport</keyword>
<evidence type="ECO:0000313" key="11">
    <source>
        <dbReference type="Proteomes" id="UP000606653"/>
    </source>
</evidence>
<comment type="subcellular location">
    <subcellularLocation>
        <location evidence="1 8">Cell membrane</location>
        <topology evidence="1 8">Multi-pass membrane protein</topology>
    </subcellularLocation>
</comment>
<evidence type="ECO:0000256" key="2">
    <source>
        <dbReference type="ARBA" id="ARBA00007069"/>
    </source>
</evidence>
<keyword evidence="11" id="KW-1185">Reference proteome</keyword>
<organism evidence="10 11">
    <name type="scientific">Saccharibacillus kuerlensis</name>
    <dbReference type="NCBI Taxonomy" id="459527"/>
    <lineage>
        <taxon>Bacteria</taxon>
        <taxon>Bacillati</taxon>
        <taxon>Bacillota</taxon>
        <taxon>Bacilli</taxon>
        <taxon>Bacillales</taxon>
        <taxon>Paenibacillaceae</taxon>
        <taxon>Saccharibacillus</taxon>
    </lineage>
</organism>
<evidence type="ECO:0000256" key="8">
    <source>
        <dbReference type="RuleBase" id="RU363032"/>
    </source>
</evidence>
<evidence type="ECO:0000256" key="6">
    <source>
        <dbReference type="ARBA" id="ARBA00022989"/>
    </source>
</evidence>
<keyword evidence="6 8" id="KW-1133">Transmembrane helix</keyword>
<evidence type="ECO:0000256" key="1">
    <source>
        <dbReference type="ARBA" id="ARBA00004651"/>
    </source>
</evidence>
<dbReference type="EMBL" id="BMLN01000007">
    <property type="protein sequence ID" value="GGO03458.1"/>
    <property type="molecule type" value="Genomic_DNA"/>
</dbReference>
<feature type="transmembrane region" description="Helical" evidence="8">
    <location>
        <begin position="266"/>
        <end position="285"/>
    </location>
</feature>
<proteinExistence type="inferred from homology"/>
<protein>
    <submittedName>
        <fullName evidence="10">Spermidine/putrescine ABC transporter permease</fullName>
    </submittedName>
</protein>
<feature type="transmembrane region" description="Helical" evidence="8">
    <location>
        <begin position="124"/>
        <end position="145"/>
    </location>
</feature>
<dbReference type="RefSeq" id="WP_018976585.1">
    <property type="nucleotide sequence ID" value="NZ_BMLN01000007.1"/>
</dbReference>
<dbReference type="Pfam" id="PF00528">
    <property type="entry name" value="BPD_transp_1"/>
    <property type="match status" value="1"/>
</dbReference>
<comment type="caution">
    <text evidence="10">The sequence shown here is derived from an EMBL/GenBank/DDBJ whole genome shotgun (WGS) entry which is preliminary data.</text>
</comment>
<dbReference type="Gene3D" id="1.10.3720.10">
    <property type="entry name" value="MetI-like"/>
    <property type="match status" value="1"/>
</dbReference>
<sequence>MSSKSLIDAGKVSGRKTISPETKQSLLGLAMVLPSFAILLVVVIIPIIQSFFLSLSNGEGGYDLSRYTYLFTDKGMRSNIIFTLRVTVITCVLVMLVSYSLAIYMRFNQGPIVNLIRKTYMIPLFIPGVIATYGLINLLGNHGWLARLIGLVGLELPRIIFDQKGIIIANLWFNIPFTTMLLSSALAGIPSSVIESAKDVGVGRLTLFTKFIFPLSYKTFLVAITFVFMGVIGSFTAPYLIGPNSPQMLGVSMQQVFSVFQEREQAAAIAFFSFLLCSVLGAFYIRSMAEEEKAKM</sequence>
<dbReference type="Proteomes" id="UP000606653">
    <property type="component" value="Unassembled WGS sequence"/>
</dbReference>
<evidence type="ECO:0000256" key="7">
    <source>
        <dbReference type="ARBA" id="ARBA00023136"/>
    </source>
</evidence>
<feature type="transmembrane region" description="Helical" evidence="8">
    <location>
        <begin position="80"/>
        <end position="104"/>
    </location>
</feature>
<feature type="domain" description="ABC transmembrane type-1" evidence="9">
    <location>
        <begin position="80"/>
        <end position="284"/>
    </location>
</feature>
<evidence type="ECO:0000259" key="9">
    <source>
        <dbReference type="PROSITE" id="PS50928"/>
    </source>
</evidence>